<name>A0A923IFJ2_9FIRM</name>
<organism evidence="3 4">
    <name type="scientific">Anaerofilum hominis</name>
    <dbReference type="NCBI Taxonomy" id="2763016"/>
    <lineage>
        <taxon>Bacteria</taxon>
        <taxon>Bacillati</taxon>
        <taxon>Bacillota</taxon>
        <taxon>Clostridia</taxon>
        <taxon>Eubacteriales</taxon>
        <taxon>Oscillospiraceae</taxon>
        <taxon>Anaerofilum</taxon>
    </lineage>
</organism>
<keyword evidence="4" id="KW-1185">Reference proteome</keyword>
<sequence>MDVKKNFMQAAGELFGDAKSPDGSAATDTPVRRDVPSPAAAPIAGSARKDTSVLTSDLTIIGRIEARGNVELNGALEGDLVTQGDVRIFGKVTGNVSGQNVTLLSGTVHGNIAAAERVQVDAQSAVVGDISAGDLTACGRLEGDLKLKNSVTFEGTALLLGNVETKVLAVREGAQLCGNLQMTAAREDEAISSPEKSRQGSASPKTEAEKEKDR</sequence>
<dbReference type="PANTHER" id="PTHR35024">
    <property type="entry name" value="HYPOTHETICAL CYTOSOLIC PROTEIN"/>
    <property type="match status" value="1"/>
</dbReference>
<evidence type="ECO:0000313" key="3">
    <source>
        <dbReference type="EMBL" id="MBC5581972.1"/>
    </source>
</evidence>
<protein>
    <submittedName>
        <fullName evidence="3">Polymer-forming cytoskeletal protein</fullName>
    </submittedName>
</protein>
<evidence type="ECO:0000313" key="4">
    <source>
        <dbReference type="Proteomes" id="UP000659630"/>
    </source>
</evidence>
<reference evidence="3" key="1">
    <citation type="submission" date="2020-08" db="EMBL/GenBank/DDBJ databases">
        <title>Genome public.</title>
        <authorList>
            <person name="Liu C."/>
            <person name="Sun Q."/>
        </authorList>
    </citation>
    <scope>NUCLEOTIDE SEQUENCE</scope>
    <source>
        <strain evidence="3">BX8</strain>
    </source>
</reference>
<evidence type="ECO:0000256" key="2">
    <source>
        <dbReference type="SAM" id="MobiDB-lite"/>
    </source>
</evidence>
<comment type="caution">
    <text evidence="3">The sequence shown here is derived from an EMBL/GenBank/DDBJ whole genome shotgun (WGS) entry which is preliminary data.</text>
</comment>
<dbReference type="AlphaFoldDB" id="A0A923IFJ2"/>
<comment type="similarity">
    <text evidence="1">Belongs to the bactofilin family.</text>
</comment>
<dbReference type="RefSeq" id="WP_186888346.1">
    <property type="nucleotide sequence ID" value="NZ_JACONZ010000004.1"/>
</dbReference>
<dbReference type="EMBL" id="JACONZ010000004">
    <property type="protein sequence ID" value="MBC5581972.1"/>
    <property type="molecule type" value="Genomic_DNA"/>
</dbReference>
<dbReference type="Proteomes" id="UP000659630">
    <property type="component" value="Unassembled WGS sequence"/>
</dbReference>
<feature type="region of interest" description="Disordered" evidence="2">
    <location>
        <begin position="14"/>
        <end position="48"/>
    </location>
</feature>
<feature type="region of interest" description="Disordered" evidence="2">
    <location>
        <begin position="186"/>
        <end position="214"/>
    </location>
</feature>
<proteinExistence type="inferred from homology"/>
<accession>A0A923IFJ2</accession>
<evidence type="ECO:0000256" key="1">
    <source>
        <dbReference type="ARBA" id="ARBA00044755"/>
    </source>
</evidence>
<dbReference type="Pfam" id="PF04519">
    <property type="entry name" value="Bactofilin"/>
    <property type="match status" value="1"/>
</dbReference>
<feature type="compositionally biased region" description="Low complexity" evidence="2">
    <location>
        <begin position="36"/>
        <end position="46"/>
    </location>
</feature>
<gene>
    <name evidence="3" type="ORF">H8S23_10675</name>
</gene>
<dbReference type="InterPro" id="IPR007607">
    <property type="entry name" value="BacA/B"/>
</dbReference>
<dbReference type="PANTHER" id="PTHR35024:SF4">
    <property type="entry name" value="POLYMER-FORMING CYTOSKELETAL PROTEIN"/>
    <property type="match status" value="1"/>
</dbReference>